<keyword evidence="1" id="KW-0732">Signal</keyword>
<evidence type="ECO:0000313" key="3">
    <source>
        <dbReference type="Proteomes" id="UP000499080"/>
    </source>
</evidence>
<dbReference type="EMBL" id="BGPR01000059">
    <property type="protein sequence ID" value="GBL88316.1"/>
    <property type="molecule type" value="Genomic_DNA"/>
</dbReference>
<gene>
    <name evidence="2" type="ORF">AVEN_102989_1</name>
</gene>
<comment type="caution">
    <text evidence="2">The sequence shown here is derived from an EMBL/GenBank/DDBJ whole genome shotgun (WGS) entry which is preliminary data.</text>
</comment>
<proteinExistence type="predicted"/>
<feature type="signal peptide" evidence="1">
    <location>
        <begin position="1"/>
        <end position="28"/>
    </location>
</feature>
<keyword evidence="3" id="KW-1185">Reference proteome</keyword>
<dbReference type="Proteomes" id="UP000499080">
    <property type="component" value="Unassembled WGS sequence"/>
</dbReference>
<accession>A0A4Y2BAL6</accession>
<dbReference type="AlphaFoldDB" id="A0A4Y2BAL6"/>
<protein>
    <recommendedName>
        <fullName evidence="4">Secreted protein</fullName>
    </recommendedName>
</protein>
<evidence type="ECO:0000313" key="2">
    <source>
        <dbReference type="EMBL" id="GBL88316.1"/>
    </source>
</evidence>
<feature type="chain" id="PRO_5021455636" description="Secreted protein" evidence="1">
    <location>
        <begin position="29"/>
        <end position="87"/>
    </location>
</feature>
<reference evidence="2 3" key="1">
    <citation type="journal article" date="2019" name="Sci. Rep.">
        <title>Orb-weaving spider Araneus ventricosus genome elucidates the spidroin gene catalogue.</title>
        <authorList>
            <person name="Kono N."/>
            <person name="Nakamura H."/>
            <person name="Ohtoshi R."/>
            <person name="Moran D.A.P."/>
            <person name="Shinohara A."/>
            <person name="Yoshida Y."/>
            <person name="Fujiwara M."/>
            <person name="Mori M."/>
            <person name="Tomita M."/>
            <person name="Arakawa K."/>
        </authorList>
    </citation>
    <scope>NUCLEOTIDE SEQUENCE [LARGE SCALE GENOMIC DNA]</scope>
</reference>
<name>A0A4Y2BAL6_ARAVE</name>
<sequence length="87" mass="10090">MHRLLTYLSARNGFSLLVVLLLPLGMRDDSLELENCRRNDSQKPDAGKTARRDTAANCYLNSRKTFFRMTPRKVFRTFGSLSVQVWH</sequence>
<organism evidence="2 3">
    <name type="scientific">Araneus ventricosus</name>
    <name type="common">Orbweaver spider</name>
    <name type="synonym">Epeira ventricosa</name>
    <dbReference type="NCBI Taxonomy" id="182803"/>
    <lineage>
        <taxon>Eukaryota</taxon>
        <taxon>Metazoa</taxon>
        <taxon>Ecdysozoa</taxon>
        <taxon>Arthropoda</taxon>
        <taxon>Chelicerata</taxon>
        <taxon>Arachnida</taxon>
        <taxon>Araneae</taxon>
        <taxon>Araneomorphae</taxon>
        <taxon>Entelegynae</taxon>
        <taxon>Araneoidea</taxon>
        <taxon>Araneidae</taxon>
        <taxon>Araneus</taxon>
    </lineage>
</organism>
<evidence type="ECO:0000256" key="1">
    <source>
        <dbReference type="SAM" id="SignalP"/>
    </source>
</evidence>
<evidence type="ECO:0008006" key="4">
    <source>
        <dbReference type="Google" id="ProtNLM"/>
    </source>
</evidence>